<feature type="transmembrane region" description="Helical" evidence="5">
    <location>
        <begin position="262"/>
        <end position="285"/>
    </location>
</feature>
<dbReference type="Gene3D" id="1.20.1250.20">
    <property type="entry name" value="MFS general substrate transporter like domains"/>
    <property type="match status" value="2"/>
</dbReference>
<feature type="transmembrane region" description="Helical" evidence="5">
    <location>
        <begin position="166"/>
        <end position="188"/>
    </location>
</feature>
<comment type="caution">
    <text evidence="7">The sequence shown here is derived from an EMBL/GenBank/DDBJ whole genome shotgun (WGS) entry which is preliminary data.</text>
</comment>
<evidence type="ECO:0000256" key="1">
    <source>
        <dbReference type="ARBA" id="ARBA00004651"/>
    </source>
</evidence>
<evidence type="ECO:0000256" key="5">
    <source>
        <dbReference type="SAM" id="Phobius"/>
    </source>
</evidence>
<dbReference type="PROSITE" id="PS50850">
    <property type="entry name" value="MFS"/>
    <property type="match status" value="1"/>
</dbReference>
<accession>A0ABT9P0M0</accession>
<protein>
    <submittedName>
        <fullName evidence="7">MFS family arabinose efflux permease</fullName>
    </submittedName>
</protein>
<evidence type="ECO:0000259" key="6">
    <source>
        <dbReference type="PROSITE" id="PS50850"/>
    </source>
</evidence>
<sequence length="435" mass="45718">MTLDKRAWPWAIAGISFVALLGAAAFRSTPGALVDPLKQEFGWSNGTMGLAMSVNMALYGITAPFASALTERFGVRRITAGAMTLIALGSGLTLFMTAAWQLVLLWGVMVGLGAGAISLGFVATITTRWFRTRQGLVDGILSASSATGSLLFLPLVAALAQSTGGWRSAAAVVSLVALSTVPLILFFFREYPADLGIPPYGADEIEPRPEPTRSAARLAVRTLYDAAHKPAFWLMALAFAICGASTNGLIQTHFIPSAMDAGMPSVAAAGLLSLIGVFDLLGTVFSGWLTDRIDPRLLLATFYVLRGVSLLVLPSLFGQSISGPMLVFVVFYGMDFLATVPPTVALCREHFGMSAGIVFGWVFASHQLGAGIAAAAAGLARDSLGHYAPVWHVAGFLSIGAALLSLSVRHLRPTEPVAVTGGDPLDERPAEKVHD</sequence>
<feature type="transmembrane region" description="Helical" evidence="5">
    <location>
        <begin position="358"/>
        <end position="380"/>
    </location>
</feature>
<feature type="transmembrane region" description="Helical" evidence="5">
    <location>
        <begin position="46"/>
        <end position="66"/>
    </location>
</feature>
<proteinExistence type="predicted"/>
<feature type="transmembrane region" description="Helical" evidence="5">
    <location>
        <begin position="7"/>
        <end position="26"/>
    </location>
</feature>
<keyword evidence="4 5" id="KW-0472">Membrane</keyword>
<comment type="subcellular location">
    <subcellularLocation>
        <location evidence="1">Cell membrane</location>
        <topology evidence="1">Multi-pass membrane protein</topology>
    </subcellularLocation>
</comment>
<evidence type="ECO:0000256" key="2">
    <source>
        <dbReference type="ARBA" id="ARBA00022692"/>
    </source>
</evidence>
<dbReference type="InterPro" id="IPR011701">
    <property type="entry name" value="MFS"/>
</dbReference>
<dbReference type="Pfam" id="PF07690">
    <property type="entry name" value="MFS_1"/>
    <property type="match status" value="1"/>
</dbReference>
<dbReference type="InterPro" id="IPR036259">
    <property type="entry name" value="MFS_trans_sf"/>
</dbReference>
<evidence type="ECO:0000256" key="4">
    <source>
        <dbReference type="ARBA" id="ARBA00023136"/>
    </source>
</evidence>
<dbReference type="EMBL" id="JAUSQZ010000001">
    <property type="protein sequence ID" value="MDP9826223.1"/>
    <property type="molecule type" value="Genomic_DNA"/>
</dbReference>
<dbReference type="InterPro" id="IPR050327">
    <property type="entry name" value="Proton-linked_MCT"/>
</dbReference>
<keyword evidence="3 5" id="KW-1133">Transmembrane helix</keyword>
<evidence type="ECO:0000313" key="8">
    <source>
        <dbReference type="Proteomes" id="UP001235712"/>
    </source>
</evidence>
<dbReference type="CDD" id="cd17355">
    <property type="entry name" value="MFS_YcxA_like"/>
    <property type="match status" value="1"/>
</dbReference>
<name>A0ABT9P0M0_9ACTN</name>
<feature type="transmembrane region" description="Helical" evidence="5">
    <location>
        <begin position="139"/>
        <end position="160"/>
    </location>
</feature>
<dbReference type="InterPro" id="IPR020846">
    <property type="entry name" value="MFS_dom"/>
</dbReference>
<dbReference type="SUPFAM" id="SSF103473">
    <property type="entry name" value="MFS general substrate transporter"/>
    <property type="match status" value="1"/>
</dbReference>
<keyword evidence="2 5" id="KW-0812">Transmembrane</keyword>
<dbReference type="PANTHER" id="PTHR11360:SF284">
    <property type="entry name" value="EG:103B4.3 PROTEIN-RELATED"/>
    <property type="match status" value="1"/>
</dbReference>
<keyword evidence="8" id="KW-1185">Reference proteome</keyword>
<dbReference type="Proteomes" id="UP001235712">
    <property type="component" value="Unassembled WGS sequence"/>
</dbReference>
<organism evidence="7 8">
    <name type="scientific">Kineosporia succinea</name>
    <dbReference type="NCBI Taxonomy" id="84632"/>
    <lineage>
        <taxon>Bacteria</taxon>
        <taxon>Bacillati</taxon>
        <taxon>Actinomycetota</taxon>
        <taxon>Actinomycetes</taxon>
        <taxon>Kineosporiales</taxon>
        <taxon>Kineosporiaceae</taxon>
        <taxon>Kineosporia</taxon>
    </lineage>
</organism>
<evidence type="ECO:0000256" key="3">
    <source>
        <dbReference type="ARBA" id="ARBA00022989"/>
    </source>
</evidence>
<feature type="transmembrane region" description="Helical" evidence="5">
    <location>
        <begin position="104"/>
        <end position="127"/>
    </location>
</feature>
<evidence type="ECO:0000313" key="7">
    <source>
        <dbReference type="EMBL" id="MDP9826223.1"/>
    </source>
</evidence>
<feature type="transmembrane region" description="Helical" evidence="5">
    <location>
        <begin position="297"/>
        <end position="317"/>
    </location>
</feature>
<feature type="domain" description="Major facilitator superfamily (MFS) profile" evidence="6">
    <location>
        <begin position="11"/>
        <end position="412"/>
    </location>
</feature>
<dbReference type="PANTHER" id="PTHR11360">
    <property type="entry name" value="MONOCARBOXYLATE TRANSPORTER"/>
    <property type="match status" value="1"/>
</dbReference>
<gene>
    <name evidence="7" type="ORF">J2S57_001972</name>
</gene>
<reference evidence="7 8" key="1">
    <citation type="submission" date="2023-07" db="EMBL/GenBank/DDBJ databases">
        <title>Sequencing the genomes of 1000 actinobacteria strains.</title>
        <authorList>
            <person name="Klenk H.-P."/>
        </authorList>
    </citation>
    <scope>NUCLEOTIDE SEQUENCE [LARGE SCALE GENOMIC DNA]</scope>
    <source>
        <strain evidence="7 8">DSM 44388</strain>
    </source>
</reference>
<feature type="transmembrane region" description="Helical" evidence="5">
    <location>
        <begin position="386"/>
        <end position="406"/>
    </location>
</feature>
<feature type="transmembrane region" description="Helical" evidence="5">
    <location>
        <begin position="78"/>
        <end position="98"/>
    </location>
</feature>
<feature type="transmembrane region" description="Helical" evidence="5">
    <location>
        <begin position="231"/>
        <end position="250"/>
    </location>
</feature>
<dbReference type="RefSeq" id="WP_307240815.1">
    <property type="nucleotide sequence ID" value="NZ_JAUSQZ010000001.1"/>
</dbReference>
<feature type="transmembrane region" description="Helical" evidence="5">
    <location>
        <begin position="323"/>
        <end position="346"/>
    </location>
</feature>